<dbReference type="PANTHER" id="PTHR42723:SF1">
    <property type="entry name" value="CHLOROPHYLL SYNTHASE, CHLOROPLASTIC"/>
    <property type="match status" value="1"/>
</dbReference>
<dbReference type="InterPro" id="IPR044878">
    <property type="entry name" value="UbiA_sf"/>
</dbReference>
<keyword evidence="5 6" id="KW-0472">Membrane</keyword>
<evidence type="ECO:0000256" key="6">
    <source>
        <dbReference type="SAM" id="Phobius"/>
    </source>
</evidence>
<feature type="transmembrane region" description="Helical" evidence="6">
    <location>
        <begin position="258"/>
        <end position="285"/>
    </location>
</feature>
<evidence type="ECO:0000313" key="7">
    <source>
        <dbReference type="EMBL" id="BAU50264.1"/>
    </source>
</evidence>
<dbReference type="InterPro" id="IPR050475">
    <property type="entry name" value="Prenyltransferase_related"/>
</dbReference>
<feature type="transmembrane region" description="Helical" evidence="6">
    <location>
        <begin position="195"/>
        <end position="213"/>
    </location>
</feature>
<dbReference type="Gene3D" id="1.10.357.140">
    <property type="entry name" value="UbiA prenyltransferase"/>
    <property type="match status" value="1"/>
</dbReference>
<feature type="transmembrane region" description="Helical" evidence="6">
    <location>
        <begin position="50"/>
        <end position="69"/>
    </location>
</feature>
<dbReference type="AlphaFoldDB" id="A0A1B4VBY7"/>
<evidence type="ECO:0000256" key="3">
    <source>
        <dbReference type="ARBA" id="ARBA00022692"/>
    </source>
</evidence>
<dbReference type="OrthoDB" id="508337at2"/>
<reference evidence="7 8" key="1">
    <citation type="submission" date="2015-08" db="EMBL/GenBank/DDBJ databases">
        <title>Complete genome sequence of Sulfurifustis variabilis.</title>
        <authorList>
            <person name="Miura A."/>
            <person name="Kojima H."/>
            <person name="Fukui M."/>
        </authorList>
    </citation>
    <scope>NUCLEOTIDE SEQUENCE [LARGE SCALE GENOMIC DNA]</scope>
    <source>
        <strain evidence="8">skN76</strain>
    </source>
</reference>
<keyword evidence="2" id="KW-1003">Cell membrane</keyword>
<keyword evidence="8" id="KW-1185">Reference proteome</keyword>
<evidence type="ECO:0000256" key="4">
    <source>
        <dbReference type="ARBA" id="ARBA00022989"/>
    </source>
</evidence>
<dbReference type="EMBL" id="AP014936">
    <property type="protein sequence ID" value="BAU50264.1"/>
    <property type="molecule type" value="Genomic_DNA"/>
</dbReference>
<gene>
    <name evidence="7" type="ORF">SVA_3730</name>
</gene>
<comment type="subcellular location">
    <subcellularLocation>
        <location evidence="1">Membrane</location>
        <topology evidence="1">Multi-pass membrane protein</topology>
    </subcellularLocation>
</comment>
<protein>
    <submittedName>
        <fullName evidence="7">Polyprenyltransferase</fullName>
    </submittedName>
</protein>
<dbReference type="GO" id="GO:0016020">
    <property type="term" value="C:membrane"/>
    <property type="evidence" value="ECO:0007669"/>
    <property type="project" value="UniProtKB-SubCell"/>
</dbReference>
<proteinExistence type="predicted"/>
<organism evidence="7 8">
    <name type="scientific">Sulfurifustis variabilis</name>
    <dbReference type="NCBI Taxonomy" id="1675686"/>
    <lineage>
        <taxon>Bacteria</taxon>
        <taxon>Pseudomonadati</taxon>
        <taxon>Pseudomonadota</taxon>
        <taxon>Gammaproteobacteria</taxon>
        <taxon>Acidiferrobacterales</taxon>
        <taxon>Acidiferrobacteraceae</taxon>
        <taxon>Sulfurifustis</taxon>
    </lineage>
</organism>
<evidence type="ECO:0000256" key="2">
    <source>
        <dbReference type="ARBA" id="ARBA00022475"/>
    </source>
</evidence>
<keyword evidence="4 6" id="KW-1133">Transmembrane helix</keyword>
<dbReference type="KEGG" id="sva:SVA_3730"/>
<evidence type="ECO:0000256" key="5">
    <source>
        <dbReference type="ARBA" id="ARBA00023136"/>
    </source>
</evidence>
<dbReference type="RefSeq" id="WP_096462580.1">
    <property type="nucleotide sequence ID" value="NZ_AP014936.1"/>
</dbReference>
<dbReference type="PANTHER" id="PTHR42723">
    <property type="entry name" value="CHLOROPHYLL SYNTHASE"/>
    <property type="match status" value="1"/>
</dbReference>
<keyword evidence="3 6" id="KW-0812">Transmembrane</keyword>
<evidence type="ECO:0000313" key="8">
    <source>
        <dbReference type="Proteomes" id="UP000218899"/>
    </source>
</evidence>
<evidence type="ECO:0000256" key="1">
    <source>
        <dbReference type="ARBA" id="ARBA00004141"/>
    </source>
</evidence>
<dbReference type="GO" id="GO:0016765">
    <property type="term" value="F:transferase activity, transferring alkyl or aryl (other than methyl) groups"/>
    <property type="evidence" value="ECO:0007669"/>
    <property type="project" value="InterPro"/>
</dbReference>
<name>A0A1B4VBY7_9GAMM</name>
<dbReference type="InterPro" id="IPR000537">
    <property type="entry name" value="UbiA_prenyltransferase"/>
</dbReference>
<keyword evidence="7" id="KW-0808">Transferase</keyword>
<dbReference type="CDD" id="cd13964">
    <property type="entry name" value="PT_UbiA_1"/>
    <property type="match status" value="1"/>
</dbReference>
<accession>A0A1B4VBY7</accession>
<dbReference type="Proteomes" id="UP000218899">
    <property type="component" value="Chromosome"/>
</dbReference>
<dbReference type="NCBIfam" id="NF035940">
    <property type="entry name" value="prenyl_rel_EboC"/>
    <property type="match status" value="1"/>
</dbReference>
<dbReference type="Pfam" id="PF01040">
    <property type="entry name" value="UbiA"/>
    <property type="match status" value="1"/>
</dbReference>
<feature type="transmembrane region" description="Helical" evidence="6">
    <location>
        <begin position="115"/>
        <end position="132"/>
    </location>
</feature>
<sequence length="298" mass="30685">MRFDRRRMTPPERAHAFLQLMRPPNLVTAAADVLAGAAVAGALLDPRLLALVLASVLLYAGGVVMNDVFDAPLDARERPERPIPSGRVTRAEGLSFGSLLLLSGALLGASVNSTSGALAAAIGITALAYDGYAKASPVLGPVAMGLCRAFNLLLGMALVPAALVDGWPVALLALLHVSALTALSRGEVHGGRRVFGWLAVASIIAVAGALVALSVLREAWLAIAFALFYAASAGPPYVRTLRRGGEARTVQDAVKAGVLALIVLDAGLVAVYANAVYGTLALLLLPASLALARRFAVT</sequence>
<feature type="transmembrane region" description="Helical" evidence="6">
    <location>
        <begin position="219"/>
        <end position="238"/>
    </location>
</feature>